<name>A0A2T2P871_CORCC</name>
<evidence type="ECO:0000256" key="12">
    <source>
        <dbReference type="PROSITE-ProRule" id="PRU00475"/>
    </source>
</evidence>
<protein>
    <submittedName>
        <fullName evidence="18">Uncharacterized protein</fullName>
    </submittedName>
</protein>
<evidence type="ECO:0000259" key="17">
    <source>
        <dbReference type="PROSITE" id="PS51136"/>
    </source>
</evidence>
<feature type="domain" description="DDT" evidence="16">
    <location>
        <begin position="924"/>
        <end position="987"/>
    </location>
</feature>
<feature type="transmembrane region" description="Helical" evidence="15">
    <location>
        <begin position="98"/>
        <end position="116"/>
    </location>
</feature>
<feature type="region of interest" description="Disordered" evidence="14">
    <location>
        <begin position="988"/>
        <end position="1052"/>
    </location>
</feature>
<feature type="transmembrane region" description="Helical" evidence="15">
    <location>
        <begin position="315"/>
        <end position="337"/>
    </location>
</feature>
<dbReference type="PANTHER" id="PTHR32075">
    <property type="entry name" value="ISWI CHROMATIN-REMODELING COMPLEX SUBUNIT YPL216W-RELATED"/>
    <property type="match status" value="1"/>
</dbReference>
<comment type="pathway">
    <text evidence="3">Protein modification; protein glycosylation.</text>
</comment>
<dbReference type="PROSITE" id="PS50827">
    <property type="entry name" value="DDT"/>
    <property type="match status" value="1"/>
</dbReference>
<dbReference type="Pfam" id="PF03155">
    <property type="entry name" value="Alg6_Alg8"/>
    <property type="match status" value="1"/>
</dbReference>
<keyword evidence="11 12" id="KW-0539">Nucleus</keyword>
<evidence type="ECO:0000256" key="7">
    <source>
        <dbReference type="ARBA" id="ARBA00022692"/>
    </source>
</evidence>
<feature type="transmembrane region" description="Helical" evidence="15">
    <location>
        <begin position="344"/>
        <end position="360"/>
    </location>
</feature>
<keyword evidence="9 15" id="KW-1133">Transmembrane helix</keyword>
<evidence type="ECO:0000256" key="4">
    <source>
        <dbReference type="ARBA" id="ARBA00008715"/>
    </source>
</evidence>
<evidence type="ECO:0000256" key="15">
    <source>
        <dbReference type="SAM" id="Phobius"/>
    </source>
</evidence>
<gene>
    <name evidence="18" type="ORF">BS50DRAFT_670371</name>
</gene>
<feature type="transmembrane region" description="Helical" evidence="15">
    <location>
        <begin position="219"/>
        <end position="243"/>
    </location>
</feature>
<evidence type="ECO:0000256" key="3">
    <source>
        <dbReference type="ARBA" id="ARBA00004922"/>
    </source>
</evidence>
<dbReference type="GO" id="GO:0031509">
    <property type="term" value="P:subtelomeric heterochromatin formation"/>
    <property type="evidence" value="ECO:0007669"/>
    <property type="project" value="TreeGrafter"/>
</dbReference>
<dbReference type="OrthoDB" id="1689333at2759"/>
<evidence type="ECO:0000256" key="11">
    <source>
        <dbReference type="ARBA" id="ARBA00023242"/>
    </source>
</evidence>
<feature type="domain" description="WAC" evidence="17">
    <location>
        <begin position="509"/>
        <end position="619"/>
    </location>
</feature>
<feature type="compositionally biased region" description="Basic residues" evidence="14">
    <location>
        <begin position="1229"/>
        <end position="1242"/>
    </location>
</feature>
<reference evidence="18 19" key="1">
    <citation type="journal article" date="2018" name="Front. Microbiol.">
        <title>Genome-Wide Analysis of Corynespora cassiicola Leaf Fall Disease Putative Effectors.</title>
        <authorList>
            <person name="Lopez D."/>
            <person name="Ribeiro S."/>
            <person name="Label P."/>
            <person name="Fumanal B."/>
            <person name="Venisse J.S."/>
            <person name="Kohler A."/>
            <person name="de Oliveira R.R."/>
            <person name="Labutti K."/>
            <person name="Lipzen A."/>
            <person name="Lail K."/>
            <person name="Bauer D."/>
            <person name="Ohm R.A."/>
            <person name="Barry K.W."/>
            <person name="Spatafora J."/>
            <person name="Grigoriev I.V."/>
            <person name="Martin F.M."/>
            <person name="Pujade-Renaud V."/>
        </authorList>
    </citation>
    <scope>NUCLEOTIDE SEQUENCE [LARGE SCALE GENOMIC DNA]</scope>
    <source>
        <strain evidence="18 19">Philippines</strain>
    </source>
</reference>
<dbReference type="PROSITE" id="PS51136">
    <property type="entry name" value="WAC"/>
    <property type="match status" value="1"/>
</dbReference>
<feature type="transmembrane region" description="Helical" evidence="15">
    <location>
        <begin position="447"/>
        <end position="467"/>
    </location>
</feature>
<dbReference type="Pfam" id="PF15613">
    <property type="entry name" value="WSD"/>
    <property type="match status" value="1"/>
</dbReference>
<keyword evidence="5" id="KW-0328">Glycosyltransferase</keyword>
<dbReference type="Proteomes" id="UP000240883">
    <property type="component" value="Unassembled WGS sequence"/>
</dbReference>
<dbReference type="UniPathway" id="UPA00378"/>
<comment type="subcellular location">
    <subcellularLocation>
        <location evidence="2">Endoplasmic reticulum membrane</location>
        <topology evidence="2">Multi-pass membrane protein</topology>
    </subcellularLocation>
    <subcellularLocation>
        <location evidence="1 12">Nucleus</location>
    </subcellularLocation>
</comment>
<proteinExistence type="inferred from homology"/>
<feature type="region of interest" description="Disordered" evidence="14">
    <location>
        <begin position="1488"/>
        <end position="1515"/>
    </location>
</feature>
<organism evidence="18 19">
    <name type="scientific">Corynespora cassiicola Philippines</name>
    <dbReference type="NCBI Taxonomy" id="1448308"/>
    <lineage>
        <taxon>Eukaryota</taxon>
        <taxon>Fungi</taxon>
        <taxon>Dikarya</taxon>
        <taxon>Ascomycota</taxon>
        <taxon>Pezizomycotina</taxon>
        <taxon>Dothideomycetes</taxon>
        <taxon>Pleosporomycetidae</taxon>
        <taxon>Pleosporales</taxon>
        <taxon>Corynesporascaceae</taxon>
        <taxon>Corynespora</taxon>
    </lineage>
</organism>
<keyword evidence="8" id="KW-0256">Endoplasmic reticulum</keyword>
<dbReference type="GO" id="GO:0016758">
    <property type="term" value="F:hexosyltransferase activity"/>
    <property type="evidence" value="ECO:0007669"/>
    <property type="project" value="InterPro"/>
</dbReference>
<feature type="compositionally biased region" description="Acidic residues" evidence="14">
    <location>
        <begin position="1213"/>
        <end position="1223"/>
    </location>
</feature>
<feature type="transmembrane region" description="Helical" evidence="15">
    <location>
        <begin position="402"/>
        <end position="427"/>
    </location>
</feature>
<dbReference type="GO" id="GO:0005789">
    <property type="term" value="C:endoplasmic reticulum membrane"/>
    <property type="evidence" value="ECO:0007669"/>
    <property type="project" value="UniProtKB-SubCell"/>
</dbReference>
<evidence type="ECO:0000256" key="6">
    <source>
        <dbReference type="ARBA" id="ARBA00022679"/>
    </source>
</evidence>
<accession>A0A2T2P871</accession>
<evidence type="ECO:0000256" key="9">
    <source>
        <dbReference type="ARBA" id="ARBA00022989"/>
    </source>
</evidence>
<sequence>MSDLYPSIAQCAVVATALKVLLFPAYKSTDFEVHRNWLALTHSLPAREWYYEKTSEWTLDYPPFFAYFEWLLSQAAAFVDPALLHVKALGYDSWQTVYFQRATVIVTELVLAYALHLFVKGSKSKTTAHAAALSVLLSPGLLIIDHIHFQYNGFLYGILILSLVLARNNSTILLSGLLFAALLCFKHIYLYLAPAYFVYLLRAYCLGQNRSFPYFRIRFFNCIKLGLGLVAVFAGAFGPFAMWGQMEQVFRRLFPFSRGLCHAYWAPNVWAMYSFTDRVLIYLAPYLGLKVDQDAVNSVTRGLVGDTSFAVLPEVVPLTCFLLTLGFQVPFLIRLLLRPTWETFVGAVTLCGYASFLFGWHVHEKAILLVIIPFSLVALRDRRYFGAFRPLAVAGHVSLFPLLFTAAEFPVKTVYTIFWLVIFLLTFDRLAPASPHPRVFLLDRFSLVYIAISIPLIAYCSLVHEIVFGKRYEFLPLMFTSSYSAIGVVHYKRKPVKFEPVPPFVGDDSEIWAIEETGEVFADYEKYLARRDFYTQKIFTCESTGHTGYTFFEAMESEIEASKEITSIFPKGLRARVLEFVQFRNTARMDDLVNAVYDHFREHFIVGDRVMLDTDNGRKYGVVTQMTDTSRLHSMFTGQAPDEQFRSYTYVITLDDTGEQVTKYKTSEILRDRRVYSKLVLKQFLRSAVSREHWNGAPWRVKDHLARLYNIPTKVPEAKTRDAVMAAKKAANGLNASSATPPMHPSNADPLLDGLHRQLAGPGQATFVNFSANPPPPFHHVQGQHMLPPQLNGPPRPFPFPANGQNGRPPFPPTMQAPPHPMAVGLPPQLAHLANQMAPPGSSLPISLPFSNNFMQYQTLAPTNQPQQAVPLAKPFEPIKYPIEDLRIKQPRVSVQRPPMKFISDDVPDGNEPIPEEQKMGIKMKSVGPLLCAWETLNVHDTIYSLDSFTVDDFIDAMRFSSEEIDCELLVEVHCSVLKQIVDEDGKLQAPLPHMSDDSDDEDSEEEEEESSPEPEPEPPVRTTRSSLRKSEANQLIKPRTPTPEPPKQMHQAAEFTADFDWIEQCKIRNFRDGGWEAILAALLYRLSFNPAQKEACDEILAELVPPDEKPSVKRIAYHYVHLDINLRIAALDMILRLTVATETFRDQLVAASQEMTRLRKEKIDFQKKRKELADDLFKLELERKIHLPLNTPASPTDAKDGQDVSMTGIEDAKEEQEVSESDESPKAANRKLRHTNKNKRKRESDAVKKEKAKKKKAEDAKTKQQKEWEKLLNDIEKKKDELKSCEASINELDDDLRETLVHRSKVIGKDRFLNKYYWFEHNGMPFGGVPNSSTAEYGYANGRLWVQGPDEYELQPNLEEPALTEDMQEFGFTIPQRKEKEEGSTHLSSSTEWGYYDDPEDLDKLLAWLDERGVREKALRKELQIYRDRIAEYMIKMKEHLAEVEEAKAEGEENATRVSTRTKTYVDKEVTKDRCLLWTNSIMRDENGHSHVEEYEPPRKRGRGAAKTRGKGRK</sequence>
<dbReference type="GO" id="GO:0000785">
    <property type="term" value="C:chromatin"/>
    <property type="evidence" value="ECO:0007669"/>
    <property type="project" value="UniProtKB-ARBA"/>
</dbReference>
<feature type="coiled-coil region" evidence="13">
    <location>
        <begin position="1142"/>
        <end position="1176"/>
    </location>
</feature>
<feature type="region of interest" description="Disordered" evidence="14">
    <location>
        <begin position="1212"/>
        <end position="1266"/>
    </location>
</feature>
<dbReference type="InterPro" id="IPR028941">
    <property type="entry name" value="WHIM2_dom"/>
</dbReference>
<feature type="coiled-coil region" evidence="13">
    <location>
        <begin position="1417"/>
        <end position="1455"/>
    </location>
</feature>
<feature type="compositionally biased region" description="Basic residues" evidence="14">
    <location>
        <begin position="1501"/>
        <end position="1515"/>
    </location>
</feature>
<evidence type="ECO:0000256" key="10">
    <source>
        <dbReference type="ARBA" id="ARBA00023136"/>
    </source>
</evidence>
<feature type="transmembrane region" description="Helical" evidence="15">
    <location>
        <begin position="188"/>
        <end position="207"/>
    </location>
</feature>
<evidence type="ECO:0000256" key="1">
    <source>
        <dbReference type="ARBA" id="ARBA00004123"/>
    </source>
</evidence>
<feature type="compositionally biased region" description="Basic and acidic residues" evidence="14">
    <location>
        <begin position="1488"/>
        <end position="1500"/>
    </location>
</feature>
<comment type="similarity">
    <text evidence="4">Belongs to the ALG6/ALG8 glucosyltransferase family.</text>
</comment>
<keyword evidence="13" id="KW-0175">Coiled coil</keyword>
<dbReference type="Pfam" id="PF02791">
    <property type="entry name" value="DDT"/>
    <property type="match status" value="1"/>
</dbReference>
<dbReference type="PANTHER" id="PTHR32075:SF6">
    <property type="entry name" value="ISWI CHROMATIN-REMODELING COMPLEX SUBUNIT YPL216W-RELATED"/>
    <property type="match status" value="1"/>
</dbReference>
<dbReference type="GO" id="GO:0005634">
    <property type="term" value="C:nucleus"/>
    <property type="evidence" value="ECO:0007669"/>
    <property type="project" value="UniProtKB-SubCell"/>
</dbReference>
<dbReference type="EMBL" id="KZ678128">
    <property type="protein sequence ID" value="PSN73852.1"/>
    <property type="molecule type" value="Genomic_DNA"/>
</dbReference>
<feature type="transmembrane region" description="Helical" evidence="15">
    <location>
        <begin position="128"/>
        <end position="147"/>
    </location>
</feature>
<evidence type="ECO:0000256" key="13">
    <source>
        <dbReference type="SAM" id="Coils"/>
    </source>
</evidence>
<evidence type="ECO:0000256" key="8">
    <source>
        <dbReference type="ARBA" id="ARBA00022824"/>
    </source>
</evidence>
<keyword evidence="7 15" id="KW-0812">Transmembrane</keyword>
<keyword evidence="6" id="KW-0808">Transferase</keyword>
<evidence type="ECO:0000259" key="16">
    <source>
        <dbReference type="PROSITE" id="PS50827"/>
    </source>
</evidence>
<dbReference type="InterPro" id="IPR013136">
    <property type="entry name" value="WSTF_Acf1_Cbp146"/>
</dbReference>
<keyword evidence="19" id="KW-1185">Reference proteome</keyword>
<evidence type="ECO:0000313" key="19">
    <source>
        <dbReference type="Proteomes" id="UP000240883"/>
    </source>
</evidence>
<dbReference type="STRING" id="1448308.A0A2T2P871"/>
<dbReference type="GO" id="GO:0000781">
    <property type="term" value="C:chromosome, telomeric region"/>
    <property type="evidence" value="ECO:0007669"/>
    <property type="project" value="GOC"/>
</dbReference>
<feature type="compositionally biased region" description="Acidic residues" evidence="14">
    <location>
        <begin position="998"/>
        <end position="1017"/>
    </location>
</feature>
<dbReference type="InterPro" id="IPR018501">
    <property type="entry name" value="DDT_dom"/>
</dbReference>
<evidence type="ECO:0000313" key="18">
    <source>
        <dbReference type="EMBL" id="PSN73852.1"/>
    </source>
</evidence>
<evidence type="ECO:0000256" key="2">
    <source>
        <dbReference type="ARBA" id="ARBA00004477"/>
    </source>
</evidence>
<keyword evidence="10 15" id="KW-0472">Membrane</keyword>
<feature type="compositionally biased region" description="Basic and acidic residues" evidence="14">
    <location>
        <begin position="1257"/>
        <end position="1266"/>
    </location>
</feature>
<dbReference type="InterPro" id="IPR004856">
    <property type="entry name" value="Glyco_trans_ALG6/ALG8"/>
</dbReference>
<evidence type="ECO:0000256" key="14">
    <source>
        <dbReference type="SAM" id="MobiDB-lite"/>
    </source>
</evidence>
<evidence type="ECO:0000256" key="5">
    <source>
        <dbReference type="ARBA" id="ARBA00022676"/>
    </source>
</evidence>
<dbReference type="Pfam" id="PF10537">
    <property type="entry name" value="WAC_Acf1_DNA_bd"/>
    <property type="match status" value="1"/>
</dbReference>